<protein>
    <submittedName>
        <fullName evidence="2">Uncharacterized protein</fullName>
    </submittedName>
</protein>
<evidence type="ECO:0000256" key="1">
    <source>
        <dbReference type="SAM" id="MobiDB-lite"/>
    </source>
</evidence>
<dbReference type="RefSeq" id="WP_168032042.1">
    <property type="nucleotide sequence ID" value="NZ_JAAVNE010000024.1"/>
</dbReference>
<feature type="compositionally biased region" description="Pro residues" evidence="1">
    <location>
        <begin position="17"/>
        <end position="29"/>
    </location>
</feature>
<keyword evidence="3" id="KW-1185">Reference proteome</keyword>
<comment type="caution">
    <text evidence="2">The sequence shown here is derived from an EMBL/GenBank/DDBJ whole genome shotgun (WGS) entry which is preliminary data.</text>
</comment>
<proteinExistence type="predicted"/>
<dbReference type="Proteomes" id="UP000787635">
    <property type="component" value="Unassembled WGS sequence"/>
</dbReference>
<organism evidence="2 3">
    <name type="scientific">Falsiroseomonas selenitidurans</name>
    <dbReference type="NCBI Taxonomy" id="2716335"/>
    <lineage>
        <taxon>Bacteria</taxon>
        <taxon>Pseudomonadati</taxon>
        <taxon>Pseudomonadota</taxon>
        <taxon>Alphaproteobacteria</taxon>
        <taxon>Acetobacterales</taxon>
        <taxon>Roseomonadaceae</taxon>
        <taxon>Falsiroseomonas</taxon>
    </lineage>
</organism>
<evidence type="ECO:0000313" key="3">
    <source>
        <dbReference type="Proteomes" id="UP000787635"/>
    </source>
</evidence>
<reference evidence="2 3" key="1">
    <citation type="submission" date="2020-03" db="EMBL/GenBank/DDBJ databases">
        <title>Roseomonas selenitidurans sp. nov. isolated from urban soil.</title>
        <authorList>
            <person name="Liu H."/>
        </authorList>
    </citation>
    <scope>NUCLEOTIDE SEQUENCE [LARGE SCALE GENOMIC DNA]</scope>
    <source>
        <strain evidence="2 3">BU-1</strain>
    </source>
</reference>
<sequence length="252" mass="26018">MPAPDARALLASRPVLPSRPPTAASPPAAPEAASGTRAADPLAPAAIEAAKAAITAGTTAPRLEEPADWLALARSLDSATTGWRALFLGGVVPDLVVAGGLSARRRALAPVLHVAEPDPGRFAAALGRLTEAGFTEAERRLLQAAVGSDPARLPPRAALAQDLVGLETAWDLLRIGPRGNLIALVASATALLGERVRWLMLQPSSRAQEHLAIRALAPGGWRLAAERPAALNLDTPGTALRTGVQLWRGPLA</sequence>
<feature type="compositionally biased region" description="Low complexity" evidence="1">
    <location>
        <begin position="30"/>
        <end position="39"/>
    </location>
</feature>
<name>A0ABX1E5Z6_9PROT</name>
<feature type="region of interest" description="Disordered" evidence="1">
    <location>
        <begin position="1"/>
        <end position="39"/>
    </location>
</feature>
<accession>A0ABX1E5Z6</accession>
<gene>
    <name evidence="2" type="ORF">HEQ75_15180</name>
</gene>
<evidence type="ECO:0000313" key="2">
    <source>
        <dbReference type="EMBL" id="NKC32203.1"/>
    </source>
</evidence>
<dbReference type="EMBL" id="JAAVNE010000024">
    <property type="protein sequence ID" value="NKC32203.1"/>
    <property type="molecule type" value="Genomic_DNA"/>
</dbReference>